<feature type="compositionally biased region" description="Basic and acidic residues" evidence="1">
    <location>
        <begin position="63"/>
        <end position="72"/>
    </location>
</feature>
<feature type="compositionally biased region" description="Pro residues" evidence="1">
    <location>
        <begin position="19"/>
        <end position="33"/>
    </location>
</feature>
<evidence type="ECO:0008006" key="5">
    <source>
        <dbReference type="Google" id="ProtNLM"/>
    </source>
</evidence>
<proteinExistence type="predicted"/>
<keyword evidence="2" id="KW-0472">Membrane</keyword>
<feature type="region of interest" description="Disordered" evidence="1">
    <location>
        <begin position="300"/>
        <end position="324"/>
    </location>
</feature>
<feature type="transmembrane region" description="Helical" evidence="2">
    <location>
        <begin position="629"/>
        <end position="650"/>
    </location>
</feature>
<organism evidence="3 4">
    <name type="scientific">Phyllosticta paracitricarpa</name>
    <dbReference type="NCBI Taxonomy" id="2016321"/>
    <lineage>
        <taxon>Eukaryota</taxon>
        <taxon>Fungi</taxon>
        <taxon>Dikarya</taxon>
        <taxon>Ascomycota</taxon>
        <taxon>Pezizomycotina</taxon>
        <taxon>Dothideomycetes</taxon>
        <taxon>Dothideomycetes incertae sedis</taxon>
        <taxon>Botryosphaeriales</taxon>
        <taxon>Phyllostictaceae</taxon>
        <taxon>Phyllosticta</taxon>
    </lineage>
</organism>
<feature type="region of interest" description="Disordered" evidence="1">
    <location>
        <begin position="112"/>
        <end position="138"/>
    </location>
</feature>
<evidence type="ECO:0000313" key="3">
    <source>
        <dbReference type="EMBL" id="KAK7605915.1"/>
    </source>
</evidence>
<evidence type="ECO:0000256" key="2">
    <source>
        <dbReference type="SAM" id="Phobius"/>
    </source>
</evidence>
<sequence length="967" mass="107557">MAPSGSDGHASSASCPCSPLSPAPAPQHSPPPRALSWPLQQQTNMRTRRRQYSSSPSPAPAERGSEHERSDSTYDPAADASSSAHSSEDGAWSTTSSDRRRRQMYIDEWVLDAESATSSSSDDTTSTERPPRRNPSWASLDEWPSFAVAMILCLMAALWCSWACRRCRNTASTATTATATSTATPATISTVTTTTTEIVAFTPPLPDFTPGDFQWLHPSPWAVFFPSAASAAPTGRATFENPKKCRAALRSRARDLKRMWHPDELPRARHRATDMFAAWQRDVVYKKIGDLADAAMVDCGEEDEEKEGGAEQGQEQGGDEQNEDDAIDDINARIFRKAAARAHHMRENEGNYAEARAFEGVGEKLKQSMEQKERNKKEETVRREWRKTTVETEEEEKWQEDKMPREKEQAEKRSWRNIFISCSEPVAWLSLLPPPGVSFFPFGHGRDESCPTPNARPPPVGFHMLQRGGECVSERRSGAHGNGINGNDLDRADGAELERRPWKADRNGSDLDRADGAELQRRRVWSWSGGTRGRLVAVGGDEDVSIGWRWGRGIAAAVATTMFAGGGGVGGGGGSFVFARLCRAANRRKEETITTLQVSRDMDSALTIKRLMMRDMETRNDELRRWHNGFMIALAAFILLAAVFYGYIWLRNDPPASSKTAHDSNAIWVKDRLFANRTSPERNVPALEAASAMGCLEQVAATFQSAEWIEDMKSVEAQLVNPGNRYDMAQLVRDVVEQANGAVLAQGRTMDLWKTLSAYVLLLAEELTVKGDGRARKIMKACYKFVTEATVELGQHVEYDVMRSTEEMSKSLKAIKEVTWRESFVLRQQIASKAAIVDRTTAGWWERYLPWNWDAEEFIESRSVRLNGILKAAEALTGHQCIATSSLGAHDKYQRALLHELLSSLVLMQAAGEGDDDATTALWKLADIKFALDRYTISEDVVRNTPPWIRDSCLGMMMAFNGRGGRE</sequence>
<dbReference type="EMBL" id="JBBPBF010000061">
    <property type="protein sequence ID" value="KAK7605915.1"/>
    <property type="molecule type" value="Genomic_DNA"/>
</dbReference>
<keyword evidence="4" id="KW-1185">Reference proteome</keyword>
<name>A0ABR1MSM8_9PEZI</name>
<accession>A0ABR1MSM8</accession>
<evidence type="ECO:0000256" key="1">
    <source>
        <dbReference type="SAM" id="MobiDB-lite"/>
    </source>
</evidence>
<reference evidence="3 4" key="1">
    <citation type="submission" date="2024-04" db="EMBL/GenBank/DDBJ databases">
        <title>Phyllosticta paracitricarpa is synonymous to the EU quarantine fungus P. citricarpa based on phylogenomic analyses.</title>
        <authorList>
            <consortium name="Lawrence Berkeley National Laboratory"/>
            <person name="Van ingen-buijs V.A."/>
            <person name="Van westerhoven A.C."/>
            <person name="Haridas S."/>
            <person name="Skiadas P."/>
            <person name="Martin F."/>
            <person name="Groenewald J.Z."/>
            <person name="Crous P.W."/>
            <person name="Seidl M.F."/>
        </authorList>
    </citation>
    <scope>NUCLEOTIDE SEQUENCE [LARGE SCALE GENOMIC DNA]</scope>
    <source>
        <strain evidence="3 4">CBS 141358</strain>
    </source>
</reference>
<feature type="region of interest" description="Disordered" evidence="1">
    <location>
        <begin position="1"/>
        <end position="99"/>
    </location>
</feature>
<dbReference type="Proteomes" id="UP001367316">
    <property type="component" value="Unassembled WGS sequence"/>
</dbReference>
<protein>
    <recommendedName>
        <fullName evidence="5">J domain-containing protein</fullName>
    </recommendedName>
</protein>
<gene>
    <name evidence="3" type="ORF">JOL62DRAFT_560631</name>
</gene>
<feature type="compositionally biased region" description="Low complexity" evidence="1">
    <location>
        <begin position="112"/>
        <end position="128"/>
    </location>
</feature>
<keyword evidence="2" id="KW-1133">Transmembrane helix</keyword>
<evidence type="ECO:0000313" key="4">
    <source>
        <dbReference type="Proteomes" id="UP001367316"/>
    </source>
</evidence>
<keyword evidence="2" id="KW-0812">Transmembrane</keyword>
<feature type="compositionally biased region" description="Low complexity" evidence="1">
    <location>
        <begin position="73"/>
        <end position="93"/>
    </location>
</feature>
<comment type="caution">
    <text evidence="3">The sequence shown here is derived from an EMBL/GenBank/DDBJ whole genome shotgun (WGS) entry which is preliminary data.</text>
</comment>